<organism evidence="1 2">
    <name type="scientific">Parascaris univalens</name>
    <name type="common">Nematode worm</name>
    <dbReference type="NCBI Taxonomy" id="6257"/>
    <lineage>
        <taxon>Eukaryota</taxon>
        <taxon>Metazoa</taxon>
        <taxon>Ecdysozoa</taxon>
        <taxon>Nematoda</taxon>
        <taxon>Chromadorea</taxon>
        <taxon>Rhabditida</taxon>
        <taxon>Spirurina</taxon>
        <taxon>Ascaridomorpha</taxon>
        <taxon>Ascaridoidea</taxon>
        <taxon>Ascarididae</taxon>
        <taxon>Parascaris</taxon>
    </lineage>
</organism>
<dbReference type="PANTHER" id="PTHR47411">
    <property type="entry name" value="B3GNT1, BETA-1,3-N-ACETYLGUCOSAMINYLTRANSFERASE 1, HOMOLOG"/>
    <property type="match status" value="1"/>
</dbReference>
<keyword evidence="1" id="KW-1185">Reference proteome</keyword>
<dbReference type="WBParaSite" id="PgR042_g081_t10">
    <property type="protein sequence ID" value="PgR042_g081_t10"/>
    <property type="gene ID" value="PgR042_g081"/>
</dbReference>
<dbReference type="Proteomes" id="UP000887569">
    <property type="component" value="Unplaced"/>
</dbReference>
<dbReference type="Pfam" id="PF13896">
    <property type="entry name" value="Glyco_transf_49"/>
    <property type="match status" value="1"/>
</dbReference>
<reference evidence="2" key="1">
    <citation type="submission" date="2022-11" db="UniProtKB">
        <authorList>
            <consortium name="WormBaseParasite"/>
        </authorList>
    </citation>
    <scope>IDENTIFICATION</scope>
</reference>
<proteinExistence type="predicted"/>
<sequence length="398" mass="46076">MFSSFMYFWGTKPVASKNANLTTIFMRISLLIGICEYFSVAINSTDLKGEHFIFGLRTRVFRYKDYCVLPNVIQSKMSLGLNYYKRITLVLHADQKYLDKTISYQVDSWDGPVSLAVVIPSVSINKSIPATIEKITGLVTDVKGKLSVHIVYRWPMNCKEVSLENGWHVLSSALYPANTARNIARMLSRTKYLLIADYSHIFSLNFERQMSKLAEEVLHVNSKTVLVFRIFEANTTASRVPRDKHTLYEAYKKGEAVEFHALYSPGAHSIPGLEEWFRRNTSYDKPSLSFTLSYNRLSWEPQFVSTRTIPFHDEHFPYTNRDNTVLRWEMCRLKYKFVLVEDVFMVHPGIKLYADRNERLIKIAKPIFDSALVLFEKRMDECCPETRTICPKTSLLTS</sequence>
<dbReference type="AlphaFoldDB" id="A0A915BJ82"/>
<evidence type="ECO:0000313" key="2">
    <source>
        <dbReference type="WBParaSite" id="PgR042_g081_t10"/>
    </source>
</evidence>
<protein>
    <submittedName>
        <fullName evidence="2">Glycosyltransferase family 92 protein</fullName>
    </submittedName>
</protein>
<evidence type="ECO:0000313" key="1">
    <source>
        <dbReference type="Proteomes" id="UP000887569"/>
    </source>
</evidence>
<dbReference type="PANTHER" id="PTHR47411:SF3">
    <property type="entry name" value="I-BETA-1,3-N-ACETYLGLUCOSAMINYLTRANSFERASE"/>
    <property type="match status" value="1"/>
</dbReference>
<accession>A0A915BJ82</accession>
<name>A0A915BJ82_PARUN</name>